<proteinExistence type="predicted"/>
<sequence length="667" mass="74092">MSAPRSRQLELLAPARDADIGIEAVNHGADAVYIGGPGFGARASAGNPVQDIERLTRHAHRYGAKIFVTLNTTLRDDELEGARRMAWDVYNAGADALIVQDMGLLELDLPPLQLHASTQCDIRSVEKAKFLAESGFAQIVLARELTLPQIRAVADALPRETVVEFFIHGALCVAYSGQCYVSHAFTGRSANRGDCSQACRLPYTVTDTQGRIVAHDKHVLSMKDNNQSANLAALVDAGVRSFKIEGRYKDMGYVKNITAHYRKLLDEVLEQRPELARASSGRTSFLFEPDPDRNFNRGATDYFVNGRKDDIGAFDTPKHAGLPLGYVVKLAKDSVDVVLDEGVGDLNNGDSITWFDLQQELQGVQVNTVELLDAAARRWRVFPKEPVAQLKDLRRDTVLQRNRDMAWERLLKKKSSDRRIAVDMHFEETAGGFALSLTDEDGHYARVEAGHAHERAQHAERVEPQLREQLAKLGATVFEPREVTLRLSKPWFVPAGFLNALRRDAVAALEAEREACRERLLPAARVEPPVPYPEDTLSYLANVYNRKAHDFYVKHGVKLVEAAYESHEALGESSLMITKHCVRFSLSLCPKQAKGVTGVQGTVRAEPLTIAHGDEVLTLRFDCKPCEMHVVGRIKKNVLQQARAAEKASLKAVPLQFYKTRPGAQPR</sequence>
<accession>A0ABU5IK98</accession>
<evidence type="ECO:0000313" key="3">
    <source>
        <dbReference type="Proteomes" id="UP001293718"/>
    </source>
</evidence>
<dbReference type="Proteomes" id="UP001293718">
    <property type="component" value="Unassembled WGS sequence"/>
</dbReference>
<name>A0ABU5IK98_9BURK</name>
<protein>
    <submittedName>
        <fullName evidence="2">U32 family peptidase</fullName>
    </submittedName>
</protein>
<dbReference type="InterPro" id="IPR051454">
    <property type="entry name" value="RNA/ubiquinone_mod_enzymes"/>
</dbReference>
<gene>
    <name evidence="2" type="ORF">SM757_22400</name>
</gene>
<evidence type="ECO:0000313" key="2">
    <source>
        <dbReference type="EMBL" id="MDZ5459333.1"/>
    </source>
</evidence>
<keyword evidence="3" id="KW-1185">Reference proteome</keyword>
<dbReference type="InterPro" id="IPR001539">
    <property type="entry name" value="Peptidase_U32"/>
</dbReference>
<dbReference type="RefSeq" id="WP_322467110.1">
    <property type="nucleotide sequence ID" value="NZ_JAXOJX010000042.1"/>
</dbReference>
<feature type="domain" description="Peptidase U32 collagenase" evidence="1">
    <location>
        <begin position="401"/>
        <end position="513"/>
    </location>
</feature>
<organism evidence="2 3">
    <name type="scientific">Azohydromonas lata</name>
    <dbReference type="NCBI Taxonomy" id="45677"/>
    <lineage>
        <taxon>Bacteria</taxon>
        <taxon>Pseudomonadati</taxon>
        <taxon>Pseudomonadota</taxon>
        <taxon>Betaproteobacteria</taxon>
        <taxon>Burkholderiales</taxon>
        <taxon>Sphaerotilaceae</taxon>
        <taxon>Azohydromonas</taxon>
    </lineage>
</organism>
<dbReference type="PANTHER" id="PTHR30217">
    <property type="entry name" value="PEPTIDASE U32 FAMILY"/>
    <property type="match status" value="1"/>
</dbReference>
<dbReference type="EMBL" id="JAXOJX010000042">
    <property type="protein sequence ID" value="MDZ5459333.1"/>
    <property type="molecule type" value="Genomic_DNA"/>
</dbReference>
<dbReference type="InterPro" id="IPR020988">
    <property type="entry name" value="Pept_U32_collagenase"/>
</dbReference>
<dbReference type="PANTHER" id="PTHR30217:SF10">
    <property type="entry name" value="23S RRNA 5-HYDROXYCYTIDINE C2501 SYNTHASE"/>
    <property type="match status" value="1"/>
</dbReference>
<evidence type="ECO:0000259" key="1">
    <source>
        <dbReference type="Pfam" id="PF12392"/>
    </source>
</evidence>
<reference evidence="2 3" key="1">
    <citation type="submission" date="2023-11" db="EMBL/GenBank/DDBJ databases">
        <title>Draft genome of Azohydromonas lata strain H1 (DSM1123), a polyhydroxyalkanoate producer.</title>
        <authorList>
            <person name="Traversa D."/>
            <person name="D'Addabbo P."/>
            <person name="Pazzani C."/>
            <person name="Manzari C."/>
            <person name="Chiara M."/>
            <person name="Scrascia M."/>
        </authorList>
    </citation>
    <scope>NUCLEOTIDE SEQUENCE [LARGE SCALE GENOMIC DNA]</scope>
    <source>
        <strain evidence="2 3">H1</strain>
    </source>
</reference>
<comment type="caution">
    <text evidence="2">The sequence shown here is derived from an EMBL/GenBank/DDBJ whole genome shotgun (WGS) entry which is preliminary data.</text>
</comment>
<dbReference type="PROSITE" id="PS01276">
    <property type="entry name" value="PEPTIDASE_U32"/>
    <property type="match status" value="1"/>
</dbReference>
<dbReference type="Pfam" id="PF01136">
    <property type="entry name" value="Peptidase_U32"/>
    <property type="match status" value="1"/>
</dbReference>
<dbReference type="Pfam" id="PF12392">
    <property type="entry name" value="DUF3656"/>
    <property type="match status" value="1"/>
</dbReference>